<organism evidence="2 3">
    <name type="scientific">Absidia repens</name>
    <dbReference type="NCBI Taxonomy" id="90262"/>
    <lineage>
        <taxon>Eukaryota</taxon>
        <taxon>Fungi</taxon>
        <taxon>Fungi incertae sedis</taxon>
        <taxon>Mucoromycota</taxon>
        <taxon>Mucoromycotina</taxon>
        <taxon>Mucoromycetes</taxon>
        <taxon>Mucorales</taxon>
        <taxon>Cunninghamellaceae</taxon>
        <taxon>Absidia</taxon>
    </lineage>
</organism>
<evidence type="ECO:0000313" key="2">
    <source>
        <dbReference type="EMBL" id="ORZ24197.1"/>
    </source>
</evidence>
<dbReference type="Gene3D" id="1.25.40.10">
    <property type="entry name" value="Tetratricopeptide repeat domain"/>
    <property type="match status" value="1"/>
</dbReference>
<dbReference type="AlphaFoldDB" id="A0A1X2IY16"/>
<sequence length="491" mass="54786">MTQRLLNTTTKSNLLRSILSNTIRQQNVALFGTSSTQWFRRFLSPKEEKQLYMGITSLFREKLKEKSTPSNQSYSNMIDQVILGTQSTVTSSTAIAETSNYASGFDYSPMAPLTLQQLGQLKQDLDTAGKAKDLAQLETLWHQLQKAGQQIPTTMYNRLIRGFLACPTTQGLAMAKQVVDSMETQQYRLPTTRTCTYMIQAYLKRQLPLEEARPYVAMLQHYSLNKLRTPFDCSVMLRYYVECGNAHAIDFLWRDTMRYIDVIQPGPALYTQYVEWLLSSEASLELVADAARSLVQRFGRPSSDSSAIPPANDITAHTSWPDYQVATWLNVVRLLAHSNGPPSYCTDAEKLMLCLVNVNDTITAPTPTTALDNVTSPSTTTATKETALSSSSPSLSSSSSSSSSGNILTLTRTQGKQAIQDIITAYLEQAQDLKVLAFYYRLRKSGVNEEAFSNDLTRAIGKVIKRIETQQEWNTTGSKAIADELELLSRS</sequence>
<dbReference type="InterPro" id="IPR011990">
    <property type="entry name" value="TPR-like_helical_dom_sf"/>
</dbReference>
<accession>A0A1X2IY16</accession>
<dbReference type="OrthoDB" id="185373at2759"/>
<comment type="caution">
    <text evidence="2">The sequence shown here is derived from an EMBL/GenBank/DDBJ whole genome shotgun (WGS) entry which is preliminary data.</text>
</comment>
<keyword evidence="3" id="KW-1185">Reference proteome</keyword>
<feature type="compositionally biased region" description="Low complexity" evidence="1">
    <location>
        <begin position="375"/>
        <end position="404"/>
    </location>
</feature>
<gene>
    <name evidence="2" type="ORF">BCR42DRAFT_402429</name>
</gene>
<dbReference type="STRING" id="90262.A0A1X2IY16"/>
<name>A0A1X2IY16_9FUNG</name>
<proteinExistence type="predicted"/>
<dbReference type="Proteomes" id="UP000193560">
    <property type="component" value="Unassembled WGS sequence"/>
</dbReference>
<dbReference type="EMBL" id="MCGE01000002">
    <property type="protein sequence ID" value="ORZ24197.1"/>
    <property type="molecule type" value="Genomic_DNA"/>
</dbReference>
<reference evidence="2 3" key="1">
    <citation type="submission" date="2016-07" db="EMBL/GenBank/DDBJ databases">
        <title>Pervasive Adenine N6-methylation of Active Genes in Fungi.</title>
        <authorList>
            <consortium name="DOE Joint Genome Institute"/>
            <person name="Mondo S.J."/>
            <person name="Dannebaum R.O."/>
            <person name="Kuo R.C."/>
            <person name="Labutti K."/>
            <person name="Haridas S."/>
            <person name="Kuo A."/>
            <person name="Salamov A."/>
            <person name="Ahrendt S.R."/>
            <person name="Lipzen A."/>
            <person name="Sullivan W."/>
            <person name="Andreopoulos W.B."/>
            <person name="Clum A."/>
            <person name="Lindquist E."/>
            <person name="Daum C."/>
            <person name="Ramamoorthy G.K."/>
            <person name="Gryganskyi A."/>
            <person name="Culley D."/>
            <person name="Magnuson J.K."/>
            <person name="James T.Y."/>
            <person name="O'Malley M.A."/>
            <person name="Stajich J.E."/>
            <person name="Spatafora J.W."/>
            <person name="Visel A."/>
            <person name="Grigoriev I.V."/>
        </authorList>
    </citation>
    <scope>NUCLEOTIDE SEQUENCE [LARGE SCALE GENOMIC DNA]</scope>
    <source>
        <strain evidence="2 3">NRRL 1336</strain>
    </source>
</reference>
<protein>
    <submittedName>
        <fullName evidence="2">Uncharacterized protein</fullName>
    </submittedName>
</protein>
<evidence type="ECO:0000256" key="1">
    <source>
        <dbReference type="SAM" id="MobiDB-lite"/>
    </source>
</evidence>
<feature type="region of interest" description="Disordered" evidence="1">
    <location>
        <begin position="366"/>
        <end position="406"/>
    </location>
</feature>
<evidence type="ECO:0000313" key="3">
    <source>
        <dbReference type="Proteomes" id="UP000193560"/>
    </source>
</evidence>